<keyword evidence="2" id="KW-1185">Reference proteome</keyword>
<dbReference type="Proteomes" id="UP000696485">
    <property type="component" value="Unassembled WGS sequence"/>
</dbReference>
<evidence type="ECO:0000313" key="1">
    <source>
        <dbReference type="EMBL" id="KAF9312679.1"/>
    </source>
</evidence>
<dbReference type="EMBL" id="JAAAUY010002379">
    <property type="protein sequence ID" value="KAF9312679.1"/>
    <property type="molecule type" value="Genomic_DNA"/>
</dbReference>
<proteinExistence type="predicted"/>
<sequence length="120" mass="13683">MTKTVFPAIQAKTRETQRRMIERFNKTVLHNEFPDGARVMSLDPLKGDKLSPRYEGPYTVVRRTTGGSYVLKDGTGALLGRNFAPSQLKLVLDDFEETTAYEVEKILNHREEPGEGVEYY</sequence>
<feature type="non-terminal residue" evidence="1">
    <location>
        <position position="120"/>
    </location>
</feature>
<name>A0A9P5SAR6_9FUNG</name>
<organism evidence="1 2">
    <name type="scientific">Podila minutissima</name>
    <dbReference type="NCBI Taxonomy" id="64525"/>
    <lineage>
        <taxon>Eukaryota</taxon>
        <taxon>Fungi</taxon>
        <taxon>Fungi incertae sedis</taxon>
        <taxon>Mucoromycota</taxon>
        <taxon>Mortierellomycotina</taxon>
        <taxon>Mortierellomycetes</taxon>
        <taxon>Mortierellales</taxon>
        <taxon>Mortierellaceae</taxon>
        <taxon>Podila</taxon>
    </lineage>
</organism>
<protein>
    <submittedName>
        <fullName evidence="1">Uncharacterized protein</fullName>
    </submittedName>
</protein>
<evidence type="ECO:0000313" key="2">
    <source>
        <dbReference type="Proteomes" id="UP000696485"/>
    </source>
</evidence>
<reference evidence="1" key="1">
    <citation type="journal article" date="2020" name="Fungal Divers.">
        <title>Resolving the Mortierellaceae phylogeny through synthesis of multi-gene phylogenetics and phylogenomics.</title>
        <authorList>
            <person name="Vandepol N."/>
            <person name="Liber J."/>
            <person name="Desiro A."/>
            <person name="Na H."/>
            <person name="Kennedy M."/>
            <person name="Barry K."/>
            <person name="Grigoriev I.V."/>
            <person name="Miller A.N."/>
            <person name="O'Donnell K."/>
            <person name="Stajich J.E."/>
            <person name="Bonito G."/>
        </authorList>
    </citation>
    <scope>NUCLEOTIDE SEQUENCE</scope>
    <source>
        <strain evidence="1">NVP1</strain>
    </source>
</reference>
<dbReference type="AlphaFoldDB" id="A0A9P5SAR6"/>
<comment type="caution">
    <text evidence="1">The sequence shown here is derived from an EMBL/GenBank/DDBJ whole genome shotgun (WGS) entry which is preliminary data.</text>
</comment>
<gene>
    <name evidence="1" type="ORF">BG006_004299</name>
</gene>
<accession>A0A9P5SAR6</accession>